<geneLocation type="plasmid" evidence="3">
    <name>pjcm18538 dna</name>
</geneLocation>
<dbReference type="KEGG" id="marz:MARA_42710"/>
<proteinExistence type="predicted"/>
<feature type="signal peptide" evidence="1">
    <location>
        <begin position="1"/>
        <end position="20"/>
    </location>
</feature>
<dbReference type="EMBL" id="AP022593">
    <property type="protein sequence ID" value="BBY50803.1"/>
    <property type="molecule type" value="Genomic_DNA"/>
</dbReference>
<evidence type="ECO:0000256" key="1">
    <source>
        <dbReference type="SAM" id="SignalP"/>
    </source>
</evidence>
<protein>
    <recommendedName>
        <fullName evidence="4">Lipoprotein LpqB</fullName>
    </recommendedName>
</protein>
<reference evidence="2 3" key="1">
    <citation type="journal article" date="2019" name="Emerg. Microbes Infect.">
        <title>Comprehensive subspecies identification of 175 nontuberculous mycobacteria species based on 7547 genomic profiles.</title>
        <authorList>
            <person name="Matsumoto Y."/>
            <person name="Kinjo T."/>
            <person name="Motooka D."/>
            <person name="Nabeya D."/>
            <person name="Jung N."/>
            <person name="Uechi K."/>
            <person name="Horii T."/>
            <person name="Iida T."/>
            <person name="Fujita J."/>
            <person name="Nakamura S."/>
        </authorList>
    </citation>
    <scope>NUCLEOTIDE SEQUENCE [LARGE SCALE GENOMIC DNA]</scope>
    <source>
        <strain evidence="2 3">JCM 18538</strain>
    </source>
</reference>
<accession>A0A7I7S279</accession>
<keyword evidence="1" id="KW-0732">Signal</keyword>
<evidence type="ECO:0000313" key="3">
    <source>
        <dbReference type="Proteomes" id="UP000467428"/>
    </source>
</evidence>
<feature type="chain" id="PRO_5029770753" description="Lipoprotein LpqB" evidence="1">
    <location>
        <begin position="21"/>
        <end position="347"/>
    </location>
</feature>
<dbReference type="Proteomes" id="UP000467428">
    <property type="component" value="Chromosome"/>
</dbReference>
<gene>
    <name evidence="2" type="ORF">MARA_42710</name>
</gene>
<evidence type="ECO:0008006" key="4">
    <source>
        <dbReference type="Google" id="ProtNLM"/>
    </source>
</evidence>
<organism evidence="2 3">
    <name type="scientific">Mycolicibacterium arabiense</name>
    <dbReference type="NCBI Taxonomy" id="1286181"/>
    <lineage>
        <taxon>Bacteria</taxon>
        <taxon>Bacillati</taxon>
        <taxon>Actinomycetota</taxon>
        <taxon>Actinomycetes</taxon>
        <taxon>Mycobacteriales</taxon>
        <taxon>Mycobacteriaceae</taxon>
        <taxon>Mycolicibacterium</taxon>
    </lineage>
</organism>
<evidence type="ECO:0000313" key="2">
    <source>
        <dbReference type="EMBL" id="BBY50803.1"/>
    </source>
</evidence>
<keyword evidence="3" id="KW-1185">Reference proteome</keyword>
<dbReference type="AlphaFoldDB" id="A0A7I7S279"/>
<dbReference type="RefSeq" id="WP_235887223.1">
    <property type="nucleotide sequence ID" value="NZ_AP022593.1"/>
</dbReference>
<sequence length="347" mass="35556">MSSILAAVACLVAACGTTTAPPPEPTGPLLAYRAASEIGLVDGTTVVATAPGSFAPSSDPLATEDGRFVFARSSDGGVTVLDVAARTSRAVAMPIDSAIGTGGGSTIVWWEQPNRLMQLDLADPTGQPALRQEIDLPRRAGASDAALLTARNGTVVVARTESEPSPFGGPDTLYAVHGDAEPTSLGTADANTPVASAVLSPDGSRLAYALYRRTSNSCGTAAVVVSDADGSQETYDVAAPNFVTGSQVLDMWWPDGKPMSLSLATWQCETESYYSPLTWQLGDGGLVEGQPRTVALEVAEVVPGQRALIVPKVGVAPEPSGTVVIEDSGRRFPLGPPAVDAIAVVGP</sequence>
<name>A0A7I7S279_9MYCO</name>
<dbReference type="SUPFAM" id="SSF82171">
    <property type="entry name" value="DPP6 N-terminal domain-like"/>
    <property type="match status" value="1"/>
</dbReference>